<dbReference type="PANTHER" id="PTHR31872:SF4">
    <property type="entry name" value="TRANSMEMBRANE PROTEIN 179"/>
    <property type="match status" value="1"/>
</dbReference>
<keyword evidence="2 6" id="KW-0812">Transmembrane</keyword>
<comment type="caution">
    <text evidence="7">The sequence shown here is derived from an EMBL/GenBank/DDBJ whole genome shotgun (WGS) entry which is preliminary data.</text>
</comment>
<dbReference type="Pfam" id="PF26158">
    <property type="entry name" value="Claudin_TMEM179-179B"/>
    <property type="match status" value="1"/>
</dbReference>
<reference evidence="7" key="1">
    <citation type="submission" date="2021-10" db="EMBL/GenBank/DDBJ databases">
        <title>Tropical sea cucumber genome reveals ecological adaptation and Cuvierian tubules defense mechanism.</title>
        <authorList>
            <person name="Chen T."/>
        </authorList>
    </citation>
    <scope>NUCLEOTIDE SEQUENCE</scope>
    <source>
        <strain evidence="7">Nanhai2018</strain>
        <tissue evidence="7">Muscle</tissue>
    </source>
</reference>
<sequence length="221" mass="24971">MGIGNILALSQVTGYVLNIILFFIIIWPMSKNLRGFNGMCILFSTGTYDYHLPGHPFEVTSWAPGISCAFVILLSFVSLFISIWQTVRISIHLVRNTDSSFIGVFVTCVTNFVVWILFLATAPAVTAGFKIWCGSIEADTSMTCAKAGIAATWKDTSLHPQGFYIQIATVEFGMYASFLTWLLENIFSGYKLLVYHRQEHIFRSLSRERQRLLGDYDPDFY</sequence>
<protein>
    <submittedName>
        <fullName evidence="7">Uncharacterized protein</fullName>
    </submittedName>
</protein>
<keyword evidence="3 6" id="KW-1133">Transmembrane helix</keyword>
<dbReference type="InterPro" id="IPR029673">
    <property type="entry name" value="TMEM179"/>
</dbReference>
<accession>A0A9Q1CJY9</accession>
<organism evidence="7 8">
    <name type="scientific">Holothuria leucospilota</name>
    <name type="common">Black long sea cucumber</name>
    <name type="synonym">Mertensiothuria leucospilota</name>
    <dbReference type="NCBI Taxonomy" id="206669"/>
    <lineage>
        <taxon>Eukaryota</taxon>
        <taxon>Metazoa</taxon>
        <taxon>Echinodermata</taxon>
        <taxon>Eleutherozoa</taxon>
        <taxon>Echinozoa</taxon>
        <taxon>Holothuroidea</taxon>
        <taxon>Aspidochirotacea</taxon>
        <taxon>Aspidochirotida</taxon>
        <taxon>Holothuriidae</taxon>
        <taxon>Holothuria</taxon>
    </lineage>
</organism>
<gene>
    <name evidence="7" type="ORF">HOLleu_09079</name>
</gene>
<dbReference type="OrthoDB" id="6423876at2759"/>
<evidence type="ECO:0000313" key="7">
    <source>
        <dbReference type="EMBL" id="KAJ8045954.1"/>
    </source>
</evidence>
<feature type="transmembrane region" description="Helical" evidence="6">
    <location>
        <begin position="99"/>
        <end position="120"/>
    </location>
</feature>
<keyword evidence="4 6" id="KW-0472">Membrane</keyword>
<comment type="similarity">
    <text evidence="5">Belongs to the TMEM179 family.</text>
</comment>
<feature type="transmembrane region" description="Helical" evidence="6">
    <location>
        <begin position="62"/>
        <end position="87"/>
    </location>
</feature>
<evidence type="ECO:0000313" key="8">
    <source>
        <dbReference type="Proteomes" id="UP001152320"/>
    </source>
</evidence>
<dbReference type="AlphaFoldDB" id="A0A9Q1CJY9"/>
<evidence type="ECO:0000256" key="4">
    <source>
        <dbReference type="ARBA" id="ARBA00023136"/>
    </source>
</evidence>
<keyword evidence="8" id="KW-1185">Reference proteome</keyword>
<dbReference type="EMBL" id="JAIZAY010000003">
    <property type="protein sequence ID" value="KAJ8045954.1"/>
    <property type="molecule type" value="Genomic_DNA"/>
</dbReference>
<name>A0A9Q1CJY9_HOLLE</name>
<feature type="transmembrane region" description="Helical" evidence="6">
    <location>
        <begin position="163"/>
        <end position="183"/>
    </location>
</feature>
<proteinExistence type="inferred from homology"/>
<evidence type="ECO:0000256" key="5">
    <source>
        <dbReference type="ARBA" id="ARBA00093776"/>
    </source>
</evidence>
<evidence type="ECO:0000256" key="1">
    <source>
        <dbReference type="ARBA" id="ARBA00004141"/>
    </source>
</evidence>
<evidence type="ECO:0000256" key="2">
    <source>
        <dbReference type="ARBA" id="ARBA00022692"/>
    </source>
</evidence>
<evidence type="ECO:0000256" key="3">
    <source>
        <dbReference type="ARBA" id="ARBA00022989"/>
    </source>
</evidence>
<comment type="subcellular location">
    <subcellularLocation>
        <location evidence="1">Membrane</location>
        <topology evidence="1">Multi-pass membrane protein</topology>
    </subcellularLocation>
</comment>
<evidence type="ECO:0000256" key="6">
    <source>
        <dbReference type="SAM" id="Phobius"/>
    </source>
</evidence>
<dbReference type="PANTHER" id="PTHR31872">
    <property type="entry name" value="TRANSMEMBRANE PROTEIN 179"/>
    <property type="match status" value="1"/>
</dbReference>
<feature type="transmembrane region" description="Helical" evidence="6">
    <location>
        <begin position="12"/>
        <end position="29"/>
    </location>
</feature>
<dbReference type="InterPro" id="IPR059010">
    <property type="entry name" value="TMEM179-179B"/>
</dbReference>
<dbReference type="Proteomes" id="UP001152320">
    <property type="component" value="Chromosome 3"/>
</dbReference>